<evidence type="ECO:0000256" key="4">
    <source>
        <dbReference type="ARBA" id="ARBA00023136"/>
    </source>
</evidence>
<dbReference type="GO" id="GO:0016020">
    <property type="term" value="C:membrane"/>
    <property type="evidence" value="ECO:0007669"/>
    <property type="project" value="UniProtKB-SubCell"/>
</dbReference>
<evidence type="ECO:0000313" key="6">
    <source>
        <dbReference type="EMBL" id="MBP3944349.1"/>
    </source>
</evidence>
<dbReference type="Pfam" id="PF00654">
    <property type="entry name" value="Voltage_CLC"/>
    <property type="match status" value="1"/>
</dbReference>
<dbReference type="GO" id="GO:0015108">
    <property type="term" value="F:chloride transmembrane transporter activity"/>
    <property type="evidence" value="ECO:0007669"/>
    <property type="project" value="InterPro"/>
</dbReference>
<dbReference type="InterPro" id="IPR001807">
    <property type="entry name" value="ClC"/>
</dbReference>
<dbReference type="PANTHER" id="PTHR43427">
    <property type="entry name" value="CHLORIDE CHANNEL PROTEIN CLC-E"/>
    <property type="match status" value="1"/>
</dbReference>
<dbReference type="RefSeq" id="WP_353547857.1">
    <property type="nucleotide sequence ID" value="NZ_JAGKSB010000016.1"/>
</dbReference>
<organism evidence="6 7">
    <name type="scientific">Rhinopithecimicrobium faecis</name>
    <dbReference type="NCBI Taxonomy" id="2820698"/>
    <lineage>
        <taxon>Bacteria</taxon>
        <taxon>Pseudomonadati</taxon>
        <taxon>Bacteroidota</taxon>
        <taxon>Sphingobacteriia</taxon>
        <taxon>Sphingobacteriales</taxon>
        <taxon>Sphingobacteriaceae</taxon>
        <taxon>Rhinopithecimicrobium</taxon>
    </lineage>
</organism>
<reference evidence="6" key="1">
    <citation type="submission" date="2021-03" db="EMBL/GenBank/DDBJ databases">
        <authorList>
            <person name="Lu T."/>
            <person name="Wang Q."/>
            <person name="Han X."/>
        </authorList>
    </citation>
    <scope>NUCLEOTIDE SEQUENCE</scope>
    <source>
        <strain evidence="6">WQ 2009</strain>
    </source>
</reference>
<feature type="transmembrane region" description="Helical" evidence="5">
    <location>
        <begin position="325"/>
        <end position="352"/>
    </location>
</feature>
<keyword evidence="4 5" id="KW-0472">Membrane</keyword>
<name>A0A8T4HBN5_9SPHI</name>
<proteinExistence type="predicted"/>
<dbReference type="CDD" id="cd03682">
    <property type="entry name" value="ClC_sycA_like"/>
    <property type="match status" value="1"/>
</dbReference>
<keyword evidence="3 5" id="KW-1133">Transmembrane helix</keyword>
<dbReference type="InterPro" id="IPR050368">
    <property type="entry name" value="ClC-type_chloride_channel"/>
</dbReference>
<evidence type="ECO:0000256" key="3">
    <source>
        <dbReference type="ARBA" id="ARBA00022989"/>
    </source>
</evidence>
<feature type="transmembrane region" description="Helical" evidence="5">
    <location>
        <begin position="13"/>
        <end position="35"/>
    </location>
</feature>
<dbReference type="PRINTS" id="PR00762">
    <property type="entry name" value="CLCHANNEL"/>
</dbReference>
<dbReference type="InterPro" id="IPR014743">
    <property type="entry name" value="Cl-channel_core"/>
</dbReference>
<protein>
    <submittedName>
        <fullName evidence="6">Voltage-gated chloride channel family protein</fullName>
    </submittedName>
</protein>
<keyword evidence="7" id="KW-1185">Reference proteome</keyword>
<dbReference type="SUPFAM" id="SSF81340">
    <property type="entry name" value="Clc chloride channel"/>
    <property type="match status" value="1"/>
</dbReference>
<feature type="transmembrane region" description="Helical" evidence="5">
    <location>
        <begin position="140"/>
        <end position="165"/>
    </location>
</feature>
<sequence length="415" mass="44992">MQQPLNSFIFLRWIALSLAIGFIVGNIGAFFLSSLQLVTDFRDSHRSLIWGLPFAGFCIGYCYHRWGGTAVGGNNLLLEEYRDPQAIIPWKMAPLILFSTLVTHLFGGSAGREGTAVQIGGSIADQFTKVFHLAIADRRICLIAGIAAGFSAVFGTPAAAAIFALEVLWVGKNWYKALIPSFLSAYMAIYSCNLWDVAHTHYHIPELIPSFSASSMAYSLLAGIAFGLTACLFARSQSFFSSLFTRWISYPPFRPLVGGLILATIILYFGIYKYIGLGIPTIVASFSVAMESYDFLLMLLFTTFTLAAGFKGGEVTPLFFVGATLGNILFGWIPLPMGLLAAMGFVAVFAGATHTPLACTIMGVELFGLPSVLYIAVACFTAYICSGNLGIYSSQKIGTPKRQLYEFLGITKKAV</sequence>
<feature type="transmembrane region" description="Helical" evidence="5">
    <location>
        <begin position="216"/>
        <end position="234"/>
    </location>
</feature>
<evidence type="ECO:0000313" key="7">
    <source>
        <dbReference type="Proteomes" id="UP000679691"/>
    </source>
</evidence>
<evidence type="ECO:0000256" key="2">
    <source>
        <dbReference type="ARBA" id="ARBA00022692"/>
    </source>
</evidence>
<evidence type="ECO:0000256" key="5">
    <source>
        <dbReference type="SAM" id="Phobius"/>
    </source>
</evidence>
<dbReference type="EMBL" id="JAGKSB010000016">
    <property type="protein sequence ID" value="MBP3944349.1"/>
    <property type="molecule type" value="Genomic_DNA"/>
</dbReference>
<feature type="transmembrane region" description="Helical" evidence="5">
    <location>
        <begin position="47"/>
        <end position="66"/>
    </location>
</feature>
<dbReference type="Proteomes" id="UP000679691">
    <property type="component" value="Unassembled WGS sequence"/>
</dbReference>
<comment type="caution">
    <text evidence="6">The sequence shown here is derived from an EMBL/GenBank/DDBJ whole genome shotgun (WGS) entry which is preliminary data.</text>
</comment>
<feature type="transmembrane region" description="Helical" evidence="5">
    <location>
        <begin position="255"/>
        <end position="275"/>
    </location>
</feature>
<comment type="subcellular location">
    <subcellularLocation>
        <location evidence="1">Membrane</location>
        <topology evidence="1">Multi-pass membrane protein</topology>
    </subcellularLocation>
</comment>
<keyword evidence="2 5" id="KW-0812">Transmembrane</keyword>
<accession>A0A8T4HBN5</accession>
<dbReference type="AlphaFoldDB" id="A0A8T4HBN5"/>
<gene>
    <name evidence="6" type="ORF">J5U18_12445</name>
</gene>
<dbReference type="Gene3D" id="1.10.3080.10">
    <property type="entry name" value="Clc chloride channel"/>
    <property type="match status" value="1"/>
</dbReference>
<feature type="transmembrane region" description="Helical" evidence="5">
    <location>
        <begin position="372"/>
        <end position="392"/>
    </location>
</feature>
<evidence type="ECO:0000256" key="1">
    <source>
        <dbReference type="ARBA" id="ARBA00004141"/>
    </source>
</evidence>
<feature type="transmembrane region" description="Helical" evidence="5">
    <location>
        <begin position="295"/>
        <end position="313"/>
    </location>
</feature>
<dbReference type="PANTHER" id="PTHR43427:SF12">
    <property type="entry name" value="CHLORIDE TRANSPORTER"/>
    <property type="match status" value="1"/>
</dbReference>